<proteinExistence type="predicted"/>
<accession>A0A4Q7NGV2</accession>
<dbReference type="RefSeq" id="WP_130355418.1">
    <property type="nucleotide sequence ID" value="NZ_SGXC01000001.1"/>
</dbReference>
<keyword evidence="4" id="KW-1185">Reference proteome</keyword>
<sequence length="244" mass="25996">MHITPDVRAAFAPTGVLRASINIGNPILASLDAGSDTPRGVSVDLARELARRLDLPIELKVFKSAGESVRAVTDEQADVGFFAIDPERGQGIGFTAPYVIIEGCYLVPQDSPLRDNDEVDAQGTTVVVGRGSAYDLFLTRALQHATLLRAPTSPSVVEVFVKEGADVAAGVRQQLEADMAARGGLRLLPGRFMEIRQAMGLPKGRSDEAARFLSAYVQEAKASGFVAEALERHRIEGVSVAPAD</sequence>
<keyword evidence="1" id="KW-0732">Signal</keyword>
<dbReference type="CDD" id="cd13623">
    <property type="entry name" value="PBP2_AA_hypothetical"/>
    <property type="match status" value="1"/>
</dbReference>
<reference evidence="3 4" key="1">
    <citation type="submission" date="2019-02" db="EMBL/GenBank/DDBJ databases">
        <title>Genomic Encyclopedia of Type Strains, Phase IV (KMG-IV): sequencing the most valuable type-strain genomes for metagenomic binning, comparative biology and taxonomic classification.</title>
        <authorList>
            <person name="Goeker M."/>
        </authorList>
    </citation>
    <scope>NUCLEOTIDE SEQUENCE [LARGE SCALE GENOMIC DNA]</scope>
    <source>
        <strain evidence="3 4">K24</strain>
    </source>
</reference>
<dbReference type="EMBL" id="SGXC01000001">
    <property type="protein sequence ID" value="RZS84018.1"/>
    <property type="molecule type" value="Genomic_DNA"/>
</dbReference>
<dbReference type="Proteomes" id="UP000292445">
    <property type="component" value="Unassembled WGS sequence"/>
</dbReference>
<gene>
    <name evidence="3" type="ORF">EV675_0020</name>
</gene>
<protein>
    <submittedName>
        <fullName evidence="3">Amino acid ABC transporter substrate-binding protein (PAAT family)</fullName>
    </submittedName>
</protein>
<evidence type="ECO:0000313" key="4">
    <source>
        <dbReference type="Proteomes" id="UP000292445"/>
    </source>
</evidence>
<name>A0A4Q7NGV2_9BURK</name>
<comment type="caution">
    <text evidence="3">The sequence shown here is derived from an EMBL/GenBank/DDBJ whole genome shotgun (WGS) entry which is preliminary data.</text>
</comment>
<dbReference type="InterPro" id="IPR001638">
    <property type="entry name" value="Solute-binding_3/MltF_N"/>
</dbReference>
<dbReference type="SUPFAM" id="SSF53850">
    <property type="entry name" value="Periplasmic binding protein-like II"/>
    <property type="match status" value="1"/>
</dbReference>
<organism evidence="3 4">
    <name type="scientific">Pigmentiphaga kullae</name>
    <dbReference type="NCBI Taxonomy" id="151784"/>
    <lineage>
        <taxon>Bacteria</taxon>
        <taxon>Pseudomonadati</taxon>
        <taxon>Pseudomonadota</taxon>
        <taxon>Betaproteobacteria</taxon>
        <taxon>Burkholderiales</taxon>
        <taxon>Alcaligenaceae</taxon>
        <taxon>Pigmentiphaga</taxon>
    </lineage>
</organism>
<dbReference type="Pfam" id="PF00497">
    <property type="entry name" value="SBP_bac_3"/>
    <property type="match status" value="1"/>
</dbReference>
<dbReference type="PANTHER" id="PTHR35936">
    <property type="entry name" value="MEMBRANE-BOUND LYTIC MUREIN TRANSGLYCOSYLASE F"/>
    <property type="match status" value="1"/>
</dbReference>
<evidence type="ECO:0000313" key="3">
    <source>
        <dbReference type="EMBL" id="RZS84018.1"/>
    </source>
</evidence>
<feature type="domain" description="Solute-binding protein family 3/N-terminal" evidence="2">
    <location>
        <begin position="16"/>
        <end position="237"/>
    </location>
</feature>
<dbReference type="AlphaFoldDB" id="A0A4Q7NGV2"/>
<dbReference type="PANTHER" id="PTHR35936:SF17">
    <property type="entry name" value="ARGININE-BINDING EXTRACELLULAR PROTEIN ARTP"/>
    <property type="match status" value="1"/>
</dbReference>
<dbReference type="Gene3D" id="3.40.190.10">
    <property type="entry name" value="Periplasmic binding protein-like II"/>
    <property type="match status" value="2"/>
</dbReference>
<dbReference type="OrthoDB" id="571173at2"/>
<evidence type="ECO:0000259" key="2">
    <source>
        <dbReference type="SMART" id="SM00062"/>
    </source>
</evidence>
<evidence type="ECO:0000256" key="1">
    <source>
        <dbReference type="ARBA" id="ARBA00022729"/>
    </source>
</evidence>
<dbReference type="SMART" id="SM00062">
    <property type="entry name" value="PBPb"/>
    <property type="match status" value="1"/>
</dbReference>